<name>A0AAV2S0S8_MEGNR</name>
<feature type="non-terminal residue" evidence="1">
    <location>
        <position position="108"/>
    </location>
</feature>
<dbReference type="Proteomes" id="UP001497623">
    <property type="component" value="Unassembled WGS sequence"/>
</dbReference>
<comment type="caution">
    <text evidence="1">The sequence shown here is derived from an EMBL/GenBank/DDBJ whole genome shotgun (WGS) entry which is preliminary data.</text>
</comment>
<keyword evidence="2" id="KW-1185">Reference proteome</keyword>
<feature type="non-terminal residue" evidence="1">
    <location>
        <position position="1"/>
    </location>
</feature>
<sequence length="108" mass="12915">KYKKRESQSIVNNEISETLLFTPTSTGRIRCIASTKDKEYYNTKSFRVIDLQGDIKIAKQFCKSKGKVYNKTDQYMTCNEKIIKILLDYMKVEHEKRMRNIDEDYERK</sequence>
<accession>A0AAV2S0S8</accession>
<dbReference type="AlphaFoldDB" id="A0AAV2S0S8"/>
<protein>
    <submittedName>
        <fullName evidence="1">Uncharacterized protein</fullName>
    </submittedName>
</protein>
<proteinExistence type="predicted"/>
<reference evidence="1 2" key="1">
    <citation type="submission" date="2024-05" db="EMBL/GenBank/DDBJ databases">
        <authorList>
            <person name="Wallberg A."/>
        </authorList>
    </citation>
    <scope>NUCLEOTIDE SEQUENCE [LARGE SCALE GENOMIC DNA]</scope>
</reference>
<evidence type="ECO:0000313" key="2">
    <source>
        <dbReference type="Proteomes" id="UP001497623"/>
    </source>
</evidence>
<evidence type="ECO:0000313" key="1">
    <source>
        <dbReference type="EMBL" id="CAL4156074.1"/>
    </source>
</evidence>
<gene>
    <name evidence="1" type="ORF">MNOR_LOCUS31637</name>
</gene>
<organism evidence="1 2">
    <name type="scientific">Meganyctiphanes norvegica</name>
    <name type="common">Northern krill</name>
    <name type="synonym">Thysanopoda norvegica</name>
    <dbReference type="NCBI Taxonomy" id="48144"/>
    <lineage>
        <taxon>Eukaryota</taxon>
        <taxon>Metazoa</taxon>
        <taxon>Ecdysozoa</taxon>
        <taxon>Arthropoda</taxon>
        <taxon>Crustacea</taxon>
        <taxon>Multicrustacea</taxon>
        <taxon>Malacostraca</taxon>
        <taxon>Eumalacostraca</taxon>
        <taxon>Eucarida</taxon>
        <taxon>Euphausiacea</taxon>
        <taxon>Euphausiidae</taxon>
        <taxon>Meganyctiphanes</taxon>
    </lineage>
</organism>
<dbReference type="EMBL" id="CAXKWB010041218">
    <property type="protein sequence ID" value="CAL4156074.1"/>
    <property type="molecule type" value="Genomic_DNA"/>
</dbReference>